<evidence type="ECO:0000313" key="1">
    <source>
        <dbReference type="EMBL" id="MBB5871256.1"/>
    </source>
</evidence>
<organism evidence="1 2">
    <name type="scientific">Allocatelliglobosispora scoriae</name>
    <dbReference type="NCBI Taxonomy" id="643052"/>
    <lineage>
        <taxon>Bacteria</taxon>
        <taxon>Bacillati</taxon>
        <taxon>Actinomycetota</taxon>
        <taxon>Actinomycetes</taxon>
        <taxon>Micromonosporales</taxon>
        <taxon>Micromonosporaceae</taxon>
        <taxon>Allocatelliglobosispora</taxon>
    </lineage>
</organism>
<comment type="caution">
    <text evidence="1">The sequence shown here is derived from an EMBL/GenBank/DDBJ whole genome shotgun (WGS) entry which is preliminary data.</text>
</comment>
<reference evidence="1 2" key="1">
    <citation type="submission" date="2020-08" db="EMBL/GenBank/DDBJ databases">
        <title>Sequencing the genomes of 1000 actinobacteria strains.</title>
        <authorList>
            <person name="Klenk H.-P."/>
        </authorList>
    </citation>
    <scope>NUCLEOTIDE SEQUENCE [LARGE SCALE GENOMIC DNA]</scope>
    <source>
        <strain evidence="1 2">DSM 45362</strain>
    </source>
</reference>
<dbReference type="Proteomes" id="UP000587527">
    <property type="component" value="Unassembled WGS sequence"/>
</dbReference>
<name>A0A841BUX3_9ACTN</name>
<sequence length="134" mass="14983">MPEAEWYRSEEDRLEVFASLIPAERVWLETLRSDLPTHGPGHPGEPPSTLVSLDSPAIRIAAHAREVGHLTGRRVVAVGPDGEERGLRAVTEAYSAGHDRVEVRVAKESDWYRWATNGKLPPTRPVEVTELWVE</sequence>
<dbReference type="AlphaFoldDB" id="A0A841BUX3"/>
<accession>A0A841BUX3</accession>
<evidence type="ECO:0000313" key="2">
    <source>
        <dbReference type="Proteomes" id="UP000587527"/>
    </source>
</evidence>
<keyword evidence="2" id="KW-1185">Reference proteome</keyword>
<gene>
    <name evidence="1" type="ORF">F4553_004635</name>
</gene>
<proteinExistence type="predicted"/>
<protein>
    <submittedName>
        <fullName evidence="1">Uncharacterized protein</fullName>
    </submittedName>
</protein>
<dbReference type="EMBL" id="JACHMN010000002">
    <property type="protein sequence ID" value="MBB5871256.1"/>
    <property type="molecule type" value="Genomic_DNA"/>
</dbReference>